<accession>A0A2V1NZ71</accession>
<dbReference type="SUPFAM" id="SSF103515">
    <property type="entry name" value="Autotransporter"/>
    <property type="match status" value="1"/>
</dbReference>
<protein>
    <recommendedName>
        <fullName evidence="1">Autotransporter domain-containing protein</fullName>
    </recommendedName>
</protein>
<dbReference type="InterPro" id="IPR005546">
    <property type="entry name" value="Autotransporte_beta"/>
</dbReference>
<comment type="caution">
    <text evidence="2">The sequence shown here is derived from an EMBL/GenBank/DDBJ whole genome shotgun (WGS) entry which is preliminary data.</text>
</comment>
<dbReference type="AlphaFoldDB" id="A0A2V1NZ71"/>
<reference evidence="3" key="1">
    <citation type="submission" date="2018-05" db="EMBL/GenBank/DDBJ databases">
        <authorList>
            <person name="Du Z."/>
            <person name="Wang X."/>
        </authorList>
    </citation>
    <scope>NUCLEOTIDE SEQUENCE [LARGE SCALE GENOMIC DNA]</scope>
    <source>
        <strain evidence="3">WDS4C29</strain>
    </source>
</reference>
<dbReference type="Proteomes" id="UP000245293">
    <property type="component" value="Unassembled WGS sequence"/>
</dbReference>
<evidence type="ECO:0000313" key="2">
    <source>
        <dbReference type="EMBL" id="PWG15623.1"/>
    </source>
</evidence>
<keyword evidence="3" id="KW-1185">Reference proteome</keyword>
<dbReference type="Gene3D" id="2.40.128.130">
    <property type="entry name" value="Autotransporter beta-domain"/>
    <property type="match status" value="1"/>
</dbReference>
<feature type="domain" description="Autotransporter" evidence="1">
    <location>
        <begin position="138"/>
        <end position="258"/>
    </location>
</feature>
<gene>
    <name evidence="2" type="ORF">DFK10_15885</name>
</gene>
<organism evidence="2 3">
    <name type="scientific">Salibaculum griseiflavum</name>
    <dbReference type="NCBI Taxonomy" id="1914409"/>
    <lineage>
        <taxon>Bacteria</taxon>
        <taxon>Pseudomonadati</taxon>
        <taxon>Pseudomonadota</taxon>
        <taxon>Alphaproteobacteria</taxon>
        <taxon>Rhodobacterales</taxon>
        <taxon>Roseobacteraceae</taxon>
        <taxon>Salibaculum</taxon>
    </lineage>
</organism>
<evidence type="ECO:0000259" key="1">
    <source>
        <dbReference type="Pfam" id="PF03797"/>
    </source>
</evidence>
<sequence>MFEEYREEIQQVLVDEATRSLRSTLSANQRMTQSALNRFVADQRQREACAEEDATADETSSCETGTVSRNNVPFDVDGTFALNGTTLSTRGSFFEKTGNYEGTYRRLFFGDFDVQHDADTDSTTATLSARVAWEQMASDTTMLGYFVGGELASSNISGAFEGDQDRVAVTIGGYAVHQLADELYLDGFLTMGVGNNDLEMANDVLALTSDYTTRTATAGAALSGVYEYERYEFRPELAVSYGKTWIGNVGFTGRAYGLVDNTLSLDAGSVSIANLTLRPEVIWALDADTVADSNSQLSFAPRLICERRETVQRIEDCGGGAELGLSSRSEDGLSNVEFRVIMDRVGDTTRSSFTLNLEHQF</sequence>
<dbReference type="EMBL" id="QETF01000030">
    <property type="protein sequence ID" value="PWG15623.1"/>
    <property type="molecule type" value="Genomic_DNA"/>
</dbReference>
<dbReference type="Pfam" id="PF03797">
    <property type="entry name" value="Autotransporter"/>
    <property type="match status" value="1"/>
</dbReference>
<name>A0A2V1NZ71_9RHOB</name>
<dbReference type="InterPro" id="IPR036709">
    <property type="entry name" value="Autotransporte_beta_dom_sf"/>
</dbReference>
<evidence type="ECO:0000313" key="3">
    <source>
        <dbReference type="Proteomes" id="UP000245293"/>
    </source>
</evidence>
<proteinExistence type="predicted"/>